<sequence length="156" mass="17098">MTFEVDWSHSFCLACDRQTEGSVYCSETCRLADYEDASSSSSVDSSPISQSTYSWSGKPHSSSTSPKKFDGKITNTLSCQTSSSTPLSSLHSPKSSTTSKPSPNSLSSSSSICSIRENRVHPNTEIAQISQDSERALRVYANSFDRSRYCRRQSGH</sequence>
<dbReference type="InterPro" id="IPR024368">
    <property type="entry name" value="Ecl1/2/3"/>
</dbReference>
<evidence type="ECO:0000313" key="2">
    <source>
        <dbReference type="EMBL" id="POS87346.1"/>
    </source>
</evidence>
<gene>
    <name evidence="2" type="ORF">EPUL_002340</name>
</gene>
<protein>
    <submittedName>
        <fullName evidence="2">Uncharacterized protein</fullName>
    </submittedName>
</protein>
<dbReference type="Proteomes" id="UP000237438">
    <property type="component" value="Unassembled WGS sequence"/>
</dbReference>
<keyword evidence="3" id="KW-1185">Reference proteome</keyword>
<feature type="compositionally biased region" description="Low complexity" evidence="1">
    <location>
        <begin position="38"/>
        <end position="51"/>
    </location>
</feature>
<reference evidence="2 3" key="1">
    <citation type="submission" date="2017-10" db="EMBL/GenBank/DDBJ databases">
        <title>Development of genomic resources for the powdery mildew, Erysiphe pulchra.</title>
        <authorList>
            <person name="Wadl P.A."/>
            <person name="Mack B.M."/>
            <person name="Moore G."/>
            <person name="Beltz S.B."/>
        </authorList>
    </citation>
    <scope>NUCLEOTIDE SEQUENCE [LARGE SCALE GENOMIC DNA]</scope>
    <source>
        <strain evidence="2">Cflorida</strain>
    </source>
</reference>
<evidence type="ECO:0000313" key="3">
    <source>
        <dbReference type="Proteomes" id="UP000237438"/>
    </source>
</evidence>
<evidence type="ECO:0000256" key="1">
    <source>
        <dbReference type="SAM" id="MobiDB-lite"/>
    </source>
</evidence>
<name>A0A2S4PZC1_9PEZI</name>
<dbReference type="OrthoDB" id="2563506at2759"/>
<accession>A0A2S4PZC1</accession>
<feature type="region of interest" description="Disordered" evidence="1">
    <location>
        <begin position="36"/>
        <end position="111"/>
    </location>
</feature>
<dbReference type="Pfam" id="PF12855">
    <property type="entry name" value="Ecl1"/>
    <property type="match status" value="1"/>
</dbReference>
<feature type="compositionally biased region" description="Low complexity" evidence="1">
    <location>
        <begin position="77"/>
        <end position="111"/>
    </location>
</feature>
<proteinExistence type="predicted"/>
<dbReference type="AlphaFoldDB" id="A0A2S4PZC1"/>
<feature type="compositionally biased region" description="Polar residues" evidence="1">
    <location>
        <begin position="52"/>
        <end position="66"/>
    </location>
</feature>
<comment type="caution">
    <text evidence="2">The sequence shown here is derived from an EMBL/GenBank/DDBJ whole genome shotgun (WGS) entry which is preliminary data.</text>
</comment>
<dbReference type="EMBL" id="PEDP01000144">
    <property type="protein sequence ID" value="POS87346.1"/>
    <property type="molecule type" value="Genomic_DNA"/>
</dbReference>
<organism evidence="2 3">
    <name type="scientific">Erysiphe pulchra</name>
    <dbReference type="NCBI Taxonomy" id="225359"/>
    <lineage>
        <taxon>Eukaryota</taxon>
        <taxon>Fungi</taxon>
        <taxon>Dikarya</taxon>
        <taxon>Ascomycota</taxon>
        <taxon>Pezizomycotina</taxon>
        <taxon>Leotiomycetes</taxon>
        <taxon>Erysiphales</taxon>
        <taxon>Erysiphaceae</taxon>
        <taxon>Erysiphe</taxon>
    </lineage>
</organism>